<reference evidence="2" key="1">
    <citation type="submission" date="2021-01" db="EMBL/GenBank/DDBJ databases">
        <authorList>
            <person name="Corre E."/>
            <person name="Pelletier E."/>
            <person name="Niang G."/>
            <person name="Scheremetjew M."/>
            <person name="Finn R."/>
            <person name="Kale V."/>
            <person name="Holt S."/>
            <person name="Cochrane G."/>
            <person name="Meng A."/>
            <person name="Brown T."/>
            <person name="Cohen L."/>
        </authorList>
    </citation>
    <scope>NUCLEOTIDE SEQUENCE</scope>
    <source>
        <strain evidence="2">CCMP3105</strain>
    </source>
</reference>
<evidence type="ECO:0000313" key="2">
    <source>
        <dbReference type="EMBL" id="CAE4645198.1"/>
    </source>
</evidence>
<feature type="region of interest" description="Disordered" evidence="1">
    <location>
        <begin position="562"/>
        <end position="581"/>
    </location>
</feature>
<dbReference type="EMBL" id="HBNR01070598">
    <property type="protein sequence ID" value="CAE4645201.1"/>
    <property type="molecule type" value="Transcribed_RNA"/>
</dbReference>
<organism evidence="2">
    <name type="scientific">Alexandrium monilatum</name>
    <dbReference type="NCBI Taxonomy" id="311494"/>
    <lineage>
        <taxon>Eukaryota</taxon>
        <taxon>Sar</taxon>
        <taxon>Alveolata</taxon>
        <taxon>Dinophyceae</taxon>
        <taxon>Gonyaulacales</taxon>
        <taxon>Pyrocystaceae</taxon>
        <taxon>Alexandrium</taxon>
    </lineage>
</organism>
<feature type="region of interest" description="Disordered" evidence="1">
    <location>
        <begin position="467"/>
        <end position="520"/>
    </location>
</feature>
<gene>
    <name evidence="2" type="ORF">AMON00008_LOCUS49999</name>
    <name evidence="3" type="ORF">AMON00008_LOCUS50001</name>
</gene>
<feature type="compositionally biased region" description="Low complexity" evidence="1">
    <location>
        <begin position="219"/>
        <end position="240"/>
    </location>
</feature>
<evidence type="ECO:0008006" key="4">
    <source>
        <dbReference type="Google" id="ProtNLM"/>
    </source>
</evidence>
<dbReference type="AlphaFoldDB" id="A0A6T1KII9"/>
<proteinExistence type="predicted"/>
<dbReference type="EMBL" id="HBNR01070596">
    <property type="protein sequence ID" value="CAE4645198.1"/>
    <property type="molecule type" value="Transcribed_RNA"/>
</dbReference>
<name>A0A6T1KII9_9DINO</name>
<protein>
    <recommendedName>
        <fullName evidence="4">C3H1-type domain-containing protein</fullName>
    </recommendedName>
</protein>
<evidence type="ECO:0000313" key="3">
    <source>
        <dbReference type="EMBL" id="CAE4645201.1"/>
    </source>
</evidence>
<feature type="region of interest" description="Disordered" evidence="1">
    <location>
        <begin position="219"/>
        <end position="268"/>
    </location>
</feature>
<evidence type="ECO:0000256" key="1">
    <source>
        <dbReference type="SAM" id="MobiDB-lite"/>
    </source>
</evidence>
<feature type="compositionally biased region" description="Pro residues" evidence="1">
    <location>
        <begin position="481"/>
        <end position="494"/>
    </location>
</feature>
<sequence>MSWQGTLLDEESSLLHAVNEGYRTWCLRYQKVDQLVKGLKTESESQQPSSNVAVRVHQLRAMTVGQVEGSEDPTLMKLRDAERAIKELASLTDSHGTGARAAGAKDPEQQLAACVAGGEAGGLELGEPDIDGGLKRFADNMQALDLEVEESFQRKYNADVDLKEFEQSVLVQWQERKKESEKSTRKHAALMGMQSAMRALITRYEWRLRSPEDFAAAASAAGDHVAEEASASRPSGSAASQPDSARKDFGPAQPRLWVGGGAAPLPPKALSQRDMELAQPVDAELLSTAADMFSSTADDASTIDEGDPESVRALSELLAEGAADPKRREEILKSAHAGSAEHPYGCRACHFQGGLCWKGLACSFCHICPKPKRKSKHQRDVDKRRQERYRQVKDDLGIECLDELTKIDDSRRQIMTSSEELKRRVKDAYASEVPEEICFVRSIVSKMQSAVDMYHASVPFLLVAEGGQRSQGSKEAEPAPQSAPQPPPPPPFPPRVLLQPQMESDSQVGPGSPGELQRPGGVLREDLAADAWGVAEAVQAGARPGEEAEAEAERQQDAFEGSFGERAPGQQPFGHGAGSFGSPGYSRWAGGKGYSLKGRPQMAGKQRFLAPRPQKIPDQWGMSQGCWPEMGGPPQYGHAWPPQEQAQVLDYEQAEACDPGWWQSMYGGASSSWGAHLYQQ</sequence>
<accession>A0A6T1KII9</accession>